<dbReference type="PANTHER" id="PTHR43214">
    <property type="entry name" value="TWO-COMPONENT RESPONSE REGULATOR"/>
    <property type="match status" value="1"/>
</dbReference>
<protein>
    <submittedName>
        <fullName evidence="6">Response regulator transcription factor</fullName>
    </submittedName>
</protein>
<dbReference type="Pfam" id="PF00196">
    <property type="entry name" value="GerE"/>
    <property type="match status" value="1"/>
</dbReference>
<gene>
    <name evidence="6" type="ORF">GCM10009788_01020</name>
</gene>
<dbReference type="PROSITE" id="PS50043">
    <property type="entry name" value="HTH_LUXR_2"/>
    <property type="match status" value="1"/>
</dbReference>
<sequence>MTGPVRVLVADDHVFYREGIQTLLAAHAHRVELVGAAESGEQAVELALSLAPDVVLMDVKMPGGGGIAATRRLAEARPEIAVLMLTMADDDSVLPALRAGARGYLLKDAGVDDLVRAIESTYAGQAVLAPQAAERVHRQLARPAPARPFPQLTDREHDLLAELLRGRSNRQIAAALGLSEKTVSNYLSNILAKLDARDRAHLVELATAADYPAG</sequence>
<dbReference type="CDD" id="cd06170">
    <property type="entry name" value="LuxR_C_like"/>
    <property type="match status" value="1"/>
</dbReference>
<dbReference type="SMART" id="SM00448">
    <property type="entry name" value="REC"/>
    <property type="match status" value="1"/>
</dbReference>
<organism evidence="6 7">
    <name type="scientific">Nocardioides humi</name>
    <dbReference type="NCBI Taxonomy" id="449461"/>
    <lineage>
        <taxon>Bacteria</taxon>
        <taxon>Bacillati</taxon>
        <taxon>Actinomycetota</taxon>
        <taxon>Actinomycetes</taxon>
        <taxon>Propionibacteriales</taxon>
        <taxon>Nocardioidaceae</taxon>
        <taxon>Nocardioides</taxon>
    </lineage>
</organism>
<evidence type="ECO:0000259" key="4">
    <source>
        <dbReference type="PROSITE" id="PS50043"/>
    </source>
</evidence>
<dbReference type="InterPro" id="IPR000792">
    <property type="entry name" value="Tscrpt_reg_LuxR_C"/>
</dbReference>
<evidence type="ECO:0000256" key="3">
    <source>
        <dbReference type="PROSITE-ProRule" id="PRU00169"/>
    </source>
</evidence>
<feature type="domain" description="HTH luxR-type" evidence="4">
    <location>
        <begin position="145"/>
        <end position="210"/>
    </location>
</feature>
<accession>A0ABN1ZPP5</accession>
<dbReference type="InterPro" id="IPR058245">
    <property type="entry name" value="NreC/VraR/RcsB-like_REC"/>
</dbReference>
<dbReference type="SUPFAM" id="SSF46894">
    <property type="entry name" value="C-terminal effector domain of the bipartite response regulators"/>
    <property type="match status" value="1"/>
</dbReference>
<evidence type="ECO:0000313" key="7">
    <source>
        <dbReference type="Proteomes" id="UP001500842"/>
    </source>
</evidence>
<dbReference type="RefSeq" id="WP_141003528.1">
    <property type="nucleotide sequence ID" value="NZ_BAAAOR010000002.1"/>
</dbReference>
<proteinExistence type="predicted"/>
<dbReference type="InterPro" id="IPR001789">
    <property type="entry name" value="Sig_transdc_resp-reg_receiver"/>
</dbReference>
<dbReference type="Gene3D" id="3.40.50.2300">
    <property type="match status" value="1"/>
</dbReference>
<dbReference type="Pfam" id="PF00072">
    <property type="entry name" value="Response_reg"/>
    <property type="match status" value="1"/>
</dbReference>
<dbReference type="PRINTS" id="PR00038">
    <property type="entry name" value="HTHLUXR"/>
</dbReference>
<evidence type="ECO:0000313" key="6">
    <source>
        <dbReference type="EMBL" id="GAA1501872.1"/>
    </source>
</evidence>
<feature type="domain" description="Response regulatory" evidence="5">
    <location>
        <begin position="6"/>
        <end position="122"/>
    </location>
</feature>
<dbReference type="InterPro" id="IPR011006">
    <property type="entry name" value="CheY-like_superfamily"/>
</dbReference>
<reference evidence="6 7" key="1">
    <citation type="journal article" date="2019" name="Int. J. Syst. Evol. Microbiol.">
        <title>The Global Catalogue of Microorganisms (GCM) 10K type strain sequencing project: providing services to taxonomists for standard genome sequencing and annotation.</title>
        <authorList>
            <consortium name="The Broad Institute Genomics Platform"/>
            <consortium name="The Broad Institute Genome Sequencing Center for Infectious Disease"/>
            <person name="Wu L."/>
            <person name="Ma J."/>
        </authorList>
    </citation>
    <scope>NUCLEOTIDE SEQUENCE [LARGE SCALE GENOMIC DNA]</scope>
    <source>
        <strain evidence="6 7">JCM 14942</strain>
    </source>
</reference>
<evidence type="ECO:0000259" key="5">
    <source>
        <dbReference type="PROSITE" id="PS50110"/>
    </source>
</evidence>
<name>A0ABN1ZPP5_9ACTN</name>
<keyword evidence="1 3" id="KW-0597">Phosphoprotein</keyword>
<keyword evidence="7" id="KW-1185">Reference proteome</keyword>
<keyword evidence="2" id="KW-0238">DNA-binding</keyword>
<dbReference type="SMART" id="SM00421">
    <property type="entry name" value="HTH_LUXR"/>
    <property type="match status" value="1"/>
</dbReference>
<feature type="modified residue" description="4-aspartylphosphate" evidence="3">
    <location>
        <position position="58"/>
    </location>
</feature>
<dbReference type="EMBL" id="BAAAOR010000002">
    <property type="protein sequence ID" value="GAA1501872.1"/>
    <property type="molecule type" value="Genomic_DNA"/>
</dbReference>
<dbReference type="PROSITE" id="PS50110">
    <property type="entry name" value="RESPONSE_REGULATORY"/>
    <property type="match status" value="1"/>
</dbReference>
<dbReference type="Proteomes" id="UP001500842">
    <property type="component" value="Unassembled WGS sequence"/>
</dbReference>
<dbReference type="PROSITE" id="PS00622">
    <property type="entry name" value="HTH_LUXR_1"/>
    <property type="match status" value="1"/>
</dbReference>
<evidence type="ECO:0000256" key="1">
    <source>
        <dbReference type="ARBA" id="ARBA00022553"/>
    </source>
</evidence>
<dbReference type="InterPro" id="IPR016032">
    <property type="entry name" value="Sig_transdc_resp-reg_C-effctor"/>
</dbReference>
<dbReference type="InterPro" id="IPR039420">
    <property type="entry name" value="WalR-like"/>
</dbReference>
<dbReference type="CDD" id="cd17535">
    <property type="entry name" value="REC_NarL-like"/>
    <property type="match status" value="1"/>
</dbReference>
<comment type="caution">
    <text evidence="6">The sequence shown here is derived from an EMBL/GenBank/DDBJ whole genome shotgun (WGS) entry which is preliminary data.</text>
</comment>
<dbReference type="SUPFAM" id="SSF52172">
    <property type="entry name" value="CheY-like"/>
    <property type="match status" value="1"/>
</dbReference>
<evidence type="ECO:0000256" key="2">
    <source>
        <dbReference type="ARBA" id="ARBA00023125"/>
    </source>
</evidence>